<feature type="transmembrane region" description="Helical" evidence="9">
    <location>
        <begin position="183"/>
        <end position="203"/>
    </location>
</feature>
<comment type="caution">
    <text evidence="11">The sequence shown here is derived from an EMBL/GenBank/DDBJ whole genome shotgun (WGS) entry which is preliminary data.</text>
</comment>
<evidence type="ECO:0000256" key="9">
    <source>
        <dbReference type="SAM" id="Phobius"/>
    </source>
</evidence>
<dbReference type="FunFam" id="1.20.1740.10:FF:000001">
    <property type="entry name" value="Amino acid permease"/>
    <property type="match status" value="1"/>
</dbReference>
<feature type="compositionally biased region" description="Basic and acidic residues" evidence="8">
    <location>
        <begin position="11"/>
        <end position="27"/>
    </location>
</feature>
<dbReference type="RefSeq" id="WP_079182445.1">
    <property type="nucleotide sequence ID" value="NZ_FRBK01000037.1"/>
</dbReference>
<feature type="transmembrane region" description="Helical" evidence="9">
    <location>
        <begin position="69"/>
        <end position="88"/>
    </location>
</feature>
<dbReference type="InterPro" id="IPR004840">
    <property type="entry name" value="Amino_acid_permease_CS"/>
</dbReference>
<evidence type="ECO:0000256" key="6">
    <source>
        <dbReference type="ARBA" id="ARBA00022989"/>
    </source>
</evidence>
<evidence type="ECO:0000256" key="4">
    <source>
        <dbReference type="ARBA" id="ARBA00022692"/>
    </source>
</evidence>
<name>A0A9X8N9B7_9ACTN</name>
<accession>A0A9X8N9B7</accession>
<evidence type="ECO:0000313" key="11">
    <source>
        <dbReference type="EMBL" id="SHN32860.1"/>
    </source>
</evidence>
<evidence type="ECO:0000256" key="2">
    <source>
        <dbReference type="ARBA" id="ARBA00008583"/>
    </source>
</evidence>
<dbReference type="Pfam" id="PF00324">
    <property type="entry name" value="AA_permease"/>
    <property type="match status" value="1"/>
</dbReference>
<dbReference type="Proteomes" id="UP000184388">
    <property type="component" value="Unassembled WGS sequence"/>
</dbReference>
<organism evidence="11 12">
    <name type="scientific">Streptomyces yunnanensis</name>
    <dbReference type="NCBI Taxonomy" id="156453"/>
    <lineage>
        <taxon>Bacteria</taxon>
        <taxon>Bacillati</taxon>
        <taxon>Actinomycetota</taxon>
        <taxon>Actinomycetes</taxon>
        <taxon>Kitasatosporales</taxon>
        <taxon>Streptomycetaceae</taxon>
        <taxon>Streptomyces</taxon>
    </lineage>
</organism>
<keyword evidence="5" id="KW-0029">Amino-acid transport</keyword>
<dbReference type="PANTHER" id="PTHR43495:SF5">
    <property type="entry name" value="GAMMA-AMINOBUTYRIC ACID PERMEASE"/>
    <property type="match status" value="1"/>
</dbReference>
<keyword evidence="3" id="KW-0813">Transport</keyword>
<keyword evidence="7 9" id="KW-0472">Membrane</keyword>
<evidence type="ECO:0000256" key="1">
    <source>
        <dbReference type="ARBA" id="ARBA00004141"/>
    </source>
</evidence>
<evidence type="ECO:0000256" key="3">
    <source>
        <dbReference type="ARBA" id="ARBA00022448"/>
    </source>
</evidence>
<dbReference type="EMBL" id="FRBK01000037">
    <property type="protein sequence ID" value="SHN32860.1"/>
    <property type="molecule type" value="Genomic_DNA"/>
</dbReference>
<evidence type="ECO:0000259" key="10">
    <source>
        <dbReference type="Pfam" id="PF00324"/>
    </source>
</evidence>
<keyword evidence="4 9" id="KW-0812">Transmembrane</keyword>
<dbReference type="InterPro" id="IPR004841">
    <property type="entry name" value="AA-permease/SLC12A_dom"/>
</dbReference>
<proteinExistence type="inferred from homology"/>
<dbReference type="PROSITE" id="PS00218">
    <property type="entry name" value="AMINO_ACID_PERMEASE_1"/>
    <property type="match status" value="1"/>
</dbReference>
<dbReference type="GO" id="GO:0016020">
    <property type="term" value="C:membrane"/>
    <property type="evidence" value="ECO:0007669"/>
    <property type="project" value="UniProtKB-SubCell"/>
</dbReference>
<feature type="transmembrane region" description="Helical" evidence="9">
    <location>
        <begin position="303"/>
        <end position="323"/>
    </location>
</feature>
<feature type="transmembrane region" description="Helical" evidence="9">
    <location>
        <begin position="359"/>
        <end position="376"/>
    </location>
</feature>
<gene>
    <name evidence="11" type="ORF">SAMN05216268_13727</name>
</gene>
<evidence type="ECO:0000256" key="8">
    <source>
        <dbReference type="SAM" id="MobiDB-lite"/>
    </source>
</evidence>
<comment type="similarity">
    <text evidence="2">Belongs to the amino acid-polyamine-organocation (APC) superfamily. Amino acid transporter (AAT) (TC 2.A.3.1) family.</text>
</comment>
<feature type="transmembrane region" description="Helical" evidence="9">
    <location>
        <begin position="109"/>
        <end position="130"/>
    </location>
</feature>
<comment type="subcellular location">
    <subcellularLocation>
        <location evidence="1">Membrane</location>
        <topology evidence="1">Multi-pass membrane protein</topology>
    </subcellularLocation>
</comment>
<feature type="transmembrane region" description="Helical" evidence="9">
    <location>
        <begin position="42"/>
        <end position="63"/>
    </location>
</feature>
<feature type="transmembrane region" description="Helical" evidence="9">
    <location>
        <begin position="223"/>
        <end position="243"/>
    </location>
</feature>
<feature type="transmembrane region" description="Helical" evidence="9">
    <location>
        <begin position="150"/>
        <end position="171"/>
    </location>
</feature>
<evidence type="ECO:0000256" key="7">
    <source>
        <dbReference type="ARBA" id="ARBA00023136"/>
    </source>
</evidence>
<feature type="transmembrane region" description="Helical" evidence="9">
    <location>
        <begin position="264"/>
        <end position="283"/>
    </location>
</feature>
<dbReference type="PIRSF" id="PIRSF006060">
    <property type="entry name" value="AA_transporter"/>
    <property type="match status" value="1"/>
</dbReference>
<protein>
    <submittedName>
        <fullName evidence="11">GABA permease</fullName>
    </submittedName>
</protein>
<dbReference type="GO" id="GO:0006865">
    <property type="term" value="P:amino acid transport"/>
    <property type="evidence" value="ECO:0007669"/>
    <property type="project" value="UniProtKB-KW"/>
</dbReference>
<feature type="transmembrane region" description="Helical" evidence="9">
    <location>
        <begin position="426"/>
        <end position="447"/>
    </location>
</feature>
<feature type="transmembrane region" description="Helical" evidence="9">
    <location>
        <begin position="453"/>
        <end position="470"/>
    </location>
</feature>
<dbReference type="GO" id="GO:0055085">
    <property type="term" value="P:transmembrane transport"/>
    <property type="evidence" value="ECO:0007669"/>
    <property type="project" value="InterPro"/>
</dbReference>
<dbReference type="AlphaFoldDB" id="A0A9X8N9B7"/>
<evidence type="ECO:0000313" key="12">
    <source>
        <dbReference type="Proteomes" id="UP000184388"/>
    </source>
</evidence>
<reference evidence="12" key="1">
    <citation type="submission" date="2016-11" db="EMBL/GenBank/DDBJ databases">
        <authorList>
            <person name="Jaros S."/>
            <person name="Januszkiewicz K."/>
            <person name="Wedrychowicz H."/>
        </authorList>
    </citation>
    <scope>NUCLEOTIDE SEQUENCE [LARGE SCALE GENOMIC DNA]</scope>
    <source>
        <strain evidence="12">CGMCC 4.3555</strain>
    </source>
</reference>
<feature type="domain" description="Amino acid permease/ SLC12A" evidence="10">
    <location>
        <begin position="41"/>
        <end position="452"/>
    </location>
</feature>
<feature type="region of interest" description="Disordered" evidence="8">
    <location>
        <begin position="1"/>
        <end position="32"/>
    </location>
</feature>
<sequence length="487" mass="51808">MTVSASGRPADAPDRSHVPDGPGDHRPAHPAPAGRALKQRHLTLMALGGAVGTGLFLGCAQTIHSAGPAAVFSYALAGLLVILVMRMLGEMVVTRPMSGSFADYARLALGDWAGFTIGWLYWYAFVAIVAIEAIAGGRIVHDWLPAVPDWAVSVLLLTAMAVVNLCSAGSFGSVEFWLAIVKIGAILGFLALGAAYVCGFWPGDGSPHLSHFVDHGGLLPNGLGAALAATVVVIFAFGGTEIVTIAAAESPDPGTAVTRATRQVFWRVLLFFLGSIFLVVAIVPWDTLVGPESPYAVAMTRMGIPFAGTVMTAVILAALLSVLNSTLYASSRMLTTLCRHGEAPRGLAHTNRRGTPSRAILLGTVMGYASIGAQALQPDRTFGFLLDSTGAVLIFLYITIAVSQLRLRARAERTEPHRLTFRMWGYPYLTWLTIAALLAILLSMALLPGTRPQLLMSLISLGTVLTAYAARRCTRHLRTHHPRQPSR</sequence>
<dbReference type="Gene3D" id="1.20.1740.10">
    <property type="entry name" value="Amino acid/polyamine transporter I"/>
    <property type="match status" value="1"/>
</dbReference>
<keyword evidence="6 9" id="KW-1133">Transmembrane helix</keyword>
<feature type="transmembrane region" description="Helical" evidence="9">
    <location>
        <begin position="382"/>
        <end position="405"/>
    </location>
</feature>
<dbReference type="PANTHER" id="PTHR43495">
    <property type="entry name" value="GABA PERMEASE"/>
    <property type="match status" value="1"/>
</dbReference>
<evidence type="ECO:0000256" key="5">
    <source>
        <dbReference type="ARBA" id="ARBA00022970"/>
    </source>
</evidence>